<protein>
    <recommendedName>
        <fullName evidence="2">Glycosyltransferase</fullName>
    </recommendedName>
</protein>
<proteinExistence type="predicted"/>
<organism evidence="1">
    <name type="scientific">viral metagenome</name>
    <dbReference type="NCBI Taxonomy" id="1070528"/>
    <lineage>
        <taxon>unclassified sequences</taxon>
        <taxon>metagenomes</taxon>
        <taxon>organismal metagenomes</taxon>
    </lineage>
</organism>
<sequence length="192" mass="22509">MIFNKSMILNEGNYFSVYNCENLTHNLDPNNAYFQTKEITNMVHKYLHSEKVKSAIIEKNPFKQRYNANNDLFIHVRLTDVARHNPGIKYFLNTIRNHEFDTLYIATDDKYHSIVRQIIAAYPQARLIEYNEIDTIQFASTCKNIILSHGSFSAVIGYLAFFSKINYAEYEKGKIWYGDMFSIDGWNKHPTV</sequence>
<accession>A0A6C0DAN6</accession>
<evidence type="ECO:0000313" key="1">
    <source>
        <dbReference type="EMBL" id="QHT13567.1"/>
    </source>
</evidence>
<evidence type="ECO:0008006" key="2">
    <source>
        <dbReference type="Google" id="ProtNLM"/>
    </source>
</evidence>
<name>A0A6C0DAN6_9ZZZZ</name>
<dbReference type="EMBL" id="MN739575">
    <property type="protein sequence ID" value="QHT13567.1"/>
    <property type="molecule type" value="Genomic_DNA"/>
</dbReference>
<reference evidence="1" key="1">
    <citation type="journal article" date="2020" name="Nature">
        <title>Giant virus diversity and host interactions through global metagenomics.</title>
        <authorList>
            <person name="Schulz F."/>
            <person name="Roux S."/>
            <person name="Paez-Espino D."/>
            <person name="Jungbluth S."/>
            <person name="Walsh D.A."/>
            <person name="Denef V.J."/>
            <person name="McMahon K.D."/>
            <person name="Konstantinidis K.T."/>
            <person name="Eloe-Fadrosh E.A."/>
            <person name="Kyrpides N.C."/>
            <person name="Woyke T."/>
        </authorList>
    </citation>
    <scope>NUCLEOTIDE SEQUENCE</scope>
    <source>
        <strain evidence="1">GVMAG-M-3300023174-132</strain>
    </source>
</reference>
<dbReference type="AlphaFoldDB" id="A0A6C0DAN6"/>